<organism evidence="1 2">
    <name type="scientific">Cryoendolithus antarcticus</name>
    <dbReference type="NCBI Taxonomy" id="1507870"/>
    <lineage>
        <taxon>Eukaryota</taxon>
        <taxon>Fungi</taxon>
        <taxon>Dikarya</taxon>
        <taxon>Ascomycota</taxon>
        <taxon>Pezizomycotina</taxon>
        <taxon>Dothideomycetes</taxon>
        <taxon>Dothideomycetidae</taxon>
        <taxon>Cladosporiales</taxon>
        <taxon>Cladosporiaceae</taxon>
        <taxon>Cryoendolithus</taxon>
    </lineage>
</organism>
<dbReference type="Proteomes" id="UP000192596">
    <property type="component" value="Unassembled WGS sequence"/>
</dbReference>
<dbReference type="EMBL" id="NAJO01000036">
    <property type="protein sequence ID" value="OQO00162.1"/>
    <property type="molecule type" value="Genomic_DNA"/>
</dbReference>
<reference evidence="2" key="1">
    <citation type="submission" date="2017-03" db="EMBL/GenBank/DDBJ databases">
        <title>Genomes of endolithic fungi from Antarctica.</title>
        <authorList>
            <person name="Coleine C."/>
            <person name="Masonjones S."/>
            <person name="Stajich J.E."/>
        </authorList>
    </citation>
    <scope>NUCLEOTIDE SEQUENCE [LARGE SCALE GENOMIC DNA]</scope>
    <source>
        <strain evidence="2">CCFEE 5527</strain>
    </source>
</reference>
<evidence type="ECO:0000313" key="2">
    <source>
        <dbReference type="Proteomes" id="UP000192596"/>
    </source>
</evidence>
<evidence type="ECO:0000313" key="1">
    <source>
        <dbReference type="EMBL" id="OQO00162.1"/>
    </source>
</evidence>
<dbReference type="AlphaFoldDB" id="A0A1V8SMR6"/>
<proteinExistence type="predicted"/>
<protein>
    <submittedName>
        <fullName evidence="1">Uncharacterized protein</fullName>
    </submittedName>
</protein>
<keyword evidence="2" id="KW-1185">Reference proteome</keyword>
<dbReference type="InParanoid" id="A0A1V8SMR6"/>
<gene>
    <name evidence="1" type="ORF">B0A48_13949</name>
</gene>
<accession>A0A1V8SMR6</accession>
<comment type="caution">
    <text evidence="1">The sequence shown here is derived from an EMBL/GenBank/DDBJ whole genome shotgun (WGS) entry which is preliminary data.</text>
</comment>
<sequence>MDHLLNHNHFLFSRTVPNRGHPSGYWPSGNAAFRPACGTSSYTHIVHPNNVICQPNGYVPGYSIADPSGRWAYNPNRQHPSAFPGNGHALQQANAQLARSGQTRPPWGAPSGMHHGDEHLYGWNMRWR</sequence>
<name>A0A1V8SMR6_9PEZI</name>